<evidence type="ECO:0000256" key="1">
    <source>
        <dbReference type="SAM" id="MobiDB-lite"/>
    </source>
</evidence>
<name>A0AAD8AA82_DIPPU</name>
<feature type="region of interest" description="Disordered" evidence="1">
    <location>
        <begin position="57"/>
        <end position="81"/>
    </location>
</feature>
<accession>A0AAD8AA82</accession>
<proteinExistence type="predicted"/>
<evidence type="ECO:0000313" key="3">
    <source>
        <dbReference type="Proteomes" id="UP001233999"/>
    </source>
</evidence>
<evidence type="ECO:0000313" key="2">
    <source>
        <dbReference type="EMBL" id="KAJ9595327.1"/>
    </source>
</evidence>
<dbReference type="EMBL" id="JASPKZ010002478">
    <property type="protein sequence ID" value="KAJ9595327.1"/>
    <property type="molecule type" value="Genomic_DNA"/>
</dbReference>
<organism evidence="2 3">
    <name type="scientific">Diploptera punctata</name>
    <name type="common">Pacific beetle cockroach</name>
    <dbReference type="NCBI Taxonomy" id="6984"/>
    <lineage>
        <taxon>Eukaryota</taxon>
        <taxon>Metazoa</taxon>
        <taxon>Ecdysozoa</taxon>
        <taxon>Arthropoda</taxon>
        <taxon>Hexapoda</taxon>
        <taxon>Insecta</taxon>
        <taxon>Pterygota</taxon>
        <taxon>Neoptera</taxon>
        <taxon>Polyneoptera</taxon>
        <taxon>Dictyoptera</taxon>
        <taxon>Blattodea</taxon>
        <taxon>Blaberoidea</taxon>
        <taxon>Blaberidae</taxon>
        <taxon>Diplopterinae</taxon>
        <taxon>Diploptera</taxon>
    </lineage>
</organism>
<keyword evidence="3" id="KW-1185">Reference proteome</keyword>
<feature type="compositionally biased region" description="Polar residues" evidence="1">
    <location>
        <begin position="66"/>
        <end position="81"/>
    </location>
</feature>
<comment type="caution">
    <text evidence="2">The sequence shown here is derived from an EMBL/GenBank/DDBJ whole genome shotgun (WGS) entry which is preliminary data.</text>
</comment>
<sequence length="81" mass="8865">VSLNLPAGNYLRVADSRVERPAQANEISGPHSTDLYVHLLPLSGNIDGYKFPHLRQDESEDRKMSLSDNISSIVGEKSGNS</sequence>
<feature type="non-terminal residue" evidence="2">
    <location>
        <position position="81"/>
    </location>
</feature>
<reference evidence="2" key="1">
    <citation type="journal article" date="2023" name="IScience">
        <title>Live-bearing cockroach genome reveals convergent evolutionary mechanisms linked to viviparity in insects and beyond.</title>
        <authorList>
            <person name="Fouks B."/>
            <person name="Harrison M.C."/>
            <person name="Mikhailova A.A."/>
            <person name="Marchal E."/>
            <person name="English S."/>
            <person name="Carruthers M."/>
            <person name="Jennings E.C."/>
            <person name="Chiamaka E.L."/>
            <person name="Frigard R.A."/>
            <person name="Pippel M."/>
            <person name="Attardo G.M."/>
            <person name="Benoit J.B."/>
            <person name="Bornberg-Bauer E."/>
            <person name="Tobe S.S."/>
        </authorList>
    </citation>
    <scope>NUCLEOTIDE SEQUENCE</scope>
    <source>
        <strain evidence="2">Stay&amp;Tobe</strain>
    </source>
</reference>
<dbReference type="AlphaFoldDB" id="A0AAD8AA82"/>
<feature type="non-terminal residue" evidence="2">
    <location>
        <position position="1"/>
    </location>
</feature>
<dbReference type="Proteomes" id="UP001233999">
    <property type="component" value="Unassembled WGS sequence"/>
</dbReference>
<protein>
    <submittedName>
        <fullName evidence="2">Uncharacterized protein</fullName>
    </submittedName>
</protein>
<gene>
    <name evidence="2" type="ORF">L9F63_027288</name>
</gene>
<reference evidence="2" key="2">
    <citation type="submission" date="2023-05" db="EMBL/GenBank/DDBJ databases">
        <authorList>
            <person name="Fouks B."/>
        </authorList>
    </citation>
    <scope>NUCLEOTIDE SEQUENCE</scope>
    <source>
        <strain evidence="2">Stay&amp;Tobe</strain>
        <tissue evidence="2">Testes</tissue>
    </source>
</reference>